<evidence type="ECO:0000313" key="1">
    <source>
        <dbReference type="EMBL" id="CAI9539684.1"/>
    </source>
</evidence>
<name>A0ABN9AW36_9NEOB</name>
<gene>
    <name evidence="1" type="ORF">SPARVUS_LOCUS1629266</name>
</gene>
<keyword evidence="2" id="KW-1185">Reference proteome</keyword>
<organism evidence="1 2">
    <name type="scientific">Staurois parvus</name>
    <dbReference type="NCBI Taxonomy" id="386267"/>
    <lineage>
        <taxon>Eukaryota</taxon>
        <taxon>Metazoa</taxon>
        <taxon>Chordata</taxon>
        <taxon>Craniata</taxon>
        <taxon>Vertebrata</taxon>
        <taxon>Euteleostomi</taxon>
        <taxon>Amphibia</taxon>
        <taxon>Batrachia</taxon>
        <taxon>Anura</taxon>
        <taxon>Neobatrachia</taxon>
        <taxon>Ranoidea</taxon>
        <taxon>Ranidae</taxon>
        <taxon>Staurois</taxon>
    </lineage>
</organism>
<feature type="non-terminal residue" evidence="1">
    <location>
        <position position="34"/>
    </location>
</feature>
<dbReference type="Proteomes" id="UP001162483">
    <property type="component" value="Unassembled WGS sequence"/>
</dbReference>
<evidence type="ECO:0000313" key="2">
    <source>
        <dbReference type="Proteomes" id="UP001162483"/>
    </source>
</evidence>
<comment type="caution">
    <text evidence="1">The sequence shown here is derived from an EMBL/GenBank/DDBJ whole genome shotgun (WGS) entry which is preliminary data.</text>
</comment>
<sequence length="34" mass="3670">MSCQSAPVFRPCSSVCSRFQPVNTSISPHNMSPS</sequence>
<reference evidence="1" key="1">
    <citation type="submission" date="2023-05" db="EMBL/GenBank/DDBJ databases">
        <authorList>
            <person name="Stuckert A."/>
        </authorList>
    </citation>
    <scope>NUCLEOTIDE SEQUENCE</scope>
</reference>
<protein>
    <submittedName>
        <fullName evidence="1">Uncharacterized protein</fullName>
    </submittedName>
</protein>
<proteinExistence type="predicted"/>
<accession>A0ABN9AW36</accession>
<dbReference type="EMBL" id="CATNWA010001283">
    <property type="protein sequence ID" value="CAI9539684.1"/>
    <property type="molecule type" value="Genomic_DNA"/>
</dbReference>